<dbReference type="EMBL" id="CP023737">
    <property type="protein sequence ID" value="ATQ67783.1"/>
    <property type="molecule type" value="Genomic_DNA"/>
</dbReference>
<evidence type="ECO:0000259" key="1">
    <source>
        <dbReference type="Pfam" id="PF00535"/>
    </source>
</evidence>
<name>A0A2D2CYF7_METT3</name>
<dbReference type="SUPFAM" id="SSF53448">
    <property type="entry name" value="Nucleotide-diphospho-sugar transferases"/>
    <property type="match status" value="2"/>
</dbReference>
<dbReference type="InterPro" id="IPR029044">
    <property type="entry name" value="Nucleotide-diphossugar_trans"/>
</dbReference>
<evidence type="ECO:0000313" key="2">
    <source>
        <dbReference type="EMBL" id="ATQ67783.1"/>
    </source>
</evidence>
<organism evidence="2 3">
    <name type="scientific">Methylosinus trichosporium (strain ATCC 35070 / NCIMB 11131 / UNIQEM 75 / OB3b)</name>
    <dbReference type="NCBI Taxonomy" id="595536"/>
    <lineage>
        <taxon>Bacteria</taxon>
        <taxon>Pseudomonadati</taxon>
        <taxon>Pseudomonadota</taxon>
        <taxon>Alphaproteobacteria</taxon>
        <taxon>Hyphomicrobiales</taxon>
        <taxon>Methylocystaceae</taxon>
        <taxon>Methylosinus</taxon>
    </lineage>
</organism>
<keyword evidence="2" id="KW-0808">Transferase</keyword>
<dbReference type="PANTHER" id="PTHR43179:SF7">
    <property type="entry name" value="RHAMNOSYLTRANSFERASE WBBL"/>
    <property type="match status" value="1"/>
</dbReference>
<reference evidence="3" key="1">
    <citation type="submission" date="2017-10" db="EMBL/GenBank/DDBJ databases">
        <title>Completed PacBio SMRT sequence of Methylosinus trichosporium OB3b reveals presence of a third large plasmid.</title>
        <authorList>
            <person name="Charles T.C."/>
            <person name="Lynch M.D.J."/>
            <person name="Heil J.R."/>
            <person name="Cheng J."/>
        </authorList>
    </citation>
    <scope>NUCLEOTIDE SEQUENCE [LARGE SCALE GENOMIC DNA]</scope>
    <source>
        <strain evidence="3">OB3b</strain>
    </source>
</reference>
<proteinExistence type="predicted"/>
<dbReference type="GO" id="GO:0016740">
    <property type="term" value="F:transferase activity"/>
    <property type="evidence" value="ECO:0007669"/>
    <property type="project" value="UniProtKB-KW"/>
</dbReference>
<dbReference type="InterPro" id="IPR001173">
    <property type="entry name" value="Glyco_trans_2-like"/>
</dbReference>
<accession>A0A2D2CYF7</accession>
<dbReference type="AlphaFoldDB" id="A0A2D2CYF7"/>
<gene>
    <name evidence="2" type="ORF">CQW49_07655</name>
</gene>
<feature type="domain" description="Glycosyltransferase 2-like" evidence="1">
    <location>
        <begin position="192"/>
        <end position="300"/>
    </location>
</feature>
<dbReference type="Pfam" id="PF13641">
    <property type="entry name" value="Glyco_tranf_2_3"/>
    <property type="match status" value="1"/>
</dbReference>
<dbReference type="CDD" id="cd04186">
    <property type="entry name" value="GT_2_like_c"/>
    <property type="match status" value="1"/>
</dbReference>
<protein>
    <submittedName>
        <fullName evidence="2">Glycosyltransferase</fullName>
    </submittedName>
</protein>
<dbReference type="PANTHER" id="PTHR43179">
    <property type="entry name" value="RHAMNOSYLTRANSFERASE WBBL"/>
    <property type="match status" value="1"/>
</dbReference>
<sequence length="732" mass="81640">MLFRIPSVRHAGLRRLGWERWRAIDADPQFVYAPWLVGAAFLVFEIENADRDLDPRVFLDYGEDFERGEEIELRQTRDGVYVVAVKSFGRVRRVRFDPASFPSLFAFRAFAARDEKSVRAFVGGKLRKAAMNGVAAPCCEIVARAGADDLSALGPRATKIRGVPQHFDQVIAMAMSRYGHAAPWEGERPLISFLTPVYNTKASYLDQLVDSFRLQRPGAAELILADDGSTTRETIDWLDRHVDDPRLTILRAPANRGIAAATNMALFAATGEWAAFIDHDDALTPFAVDAVVDAIEQNPGAQCIYTDELVTDGQLRPKSYVLKPAYDPVLLSGVNYVNHLSLFRRARLMELGGLRPGFDGSQDYDLLLRYLRGLSPDEVVHLPYPAYLWRRDGSSYSCNFLDRATDNARRALAENYAEAGAPARVEPALDANLHRVRLPPPGGDWPLVSVVVPSRDAYTLISRLMNDLTRKTDYPALEIIVVDNGSADPRVLALYDEMRRTHPAFRAEIDERPFNFAAQVNRGLRAARGDCVLLLNNDVEVIDAGWLKEMVSCLSYPSTGVVGARLLYPNGSLQHAGVIVGLGSVAGHWFCGMPGEYPGPMARLKVRQSFAAATGACLLITRACLEAVGELDEEKFAIAYNDIDFCLRAGRAGYRIVWTPFATLYHHESASRGSDETKANIERFRREQEALRSKYGLLDYDDPAFNPWYSRDNATPRLVLPARLPKPRRFRA</sequence>
<keyword evidence="3" id="KW-1185">Reference proteome</keyword>
<dbReference type="STRING" id="595536.GCA_000178815_03621"/>
<dbReference type="Gene3D" id="3.90.550.10">
    <property type="entry name" value="Spore Coat Polysaccharide Biosynthesis Protein SpsA, Chain A"/>
    <property type="match status" value="2"/>
</dbReference>
<dbReference type="Proteomes" id="UP000230709">
    <property type="component" value="Chromosome"/>
</dbReference>
<evidence type="ECO:0000313" key="3">
    <source>
        <dbReference type="Proteomes" id="UP000230709"/>
    </source>
</evidence>
<dbReference type="Pfam" id="PF00535">
    <property type="entry name" value="Glycos_transf_2"/>
    <property type="match status" value="1"/>
</dbReference>
<dbReference type="KEGG" id="mtw:CQW49_07655"/>